<keyword evidence="10" id="KW-0548">Nucleotidyltransferase</keyword>
<organism evidence="10 11">
    <name type="scientific">Virgibacillus xinjiangensis</name>
    <dbReference type="NCBI Taxonomy" id="393090"/>
    <lineage>
        <taxon>Bacteria</taxon>
        <taxon>Bacillati</taxon>
        <taxon>Bacillota</taxon>
        <taxon>Bacilli</taxon>
        <taxon>Bacillales</taxon>
        <taxon>Bacillaceae</taxon>
        <taxon>Virgibacillus</taxon>
    </lineage>
</organism>
<evidence type="ECO:0000313" key="10">
    <source>
        <dbReference type="EMBL" id="MFC3040602.1"/>
    </source>
</evidence>
<keyword evidence="7 8" id="KW-0501">Molybdenum cofactor biosynthesis</keyword>
<dbReference type="InterPro" id="IPR025877">
    <property type="entry name" value="MobA-like_NTP_Trfase"/>
</dbReference>
<comment type="cofactor">
    <cofactor evidence="8">
        <name>Mg(2+)</name>
        <dbReference type="ChEBI" id="CHEBI:18420"/>
    </cofactor>
</comment>
<dbReference type="PANTHER" id="PTHR19136:SF81">
    <property type="entry name" value="MOLYBDENUM COFACTOR GUANYLYLTRANSFERASE"/>
    <property type="match status" value="1"/>
</dbReference>
<comment type="caution">
    <text evidence="10">The sequence shown here is derived from an EMBL/GenBank/DDBJ whole genome shotgun (WGS) entry which is preliminary data.</text>
</comment>
<dbReference type="PANTHER" id="PTHR19136">
    <property type="entry name" value="MOLYBDENUM COFACTOR GUANYLYLTRANSFERASE"/>
    <property type="match status" value="1"/>
</dbReference>
<comment type="subcellular location">
    <subcellularLocation>
        <location evidence="8">Cytoplasm</location>
    </subcellularLocation>
</comment>
<keyword evidence="5 8" id="KW-0460">Magnesium</keyword>
<evidence type="ECO:0000313" key="11">
    <source>
        <dbReference type="Proteomes" id="UP001595279"/>
    </source>
</evidence>
<feature type="domain" description="MobA-like NTP transferase" evidence="9">
    <location>
        <begin position="7"/>
        <end position="164"/>
    </location>
</feature>
<proteinExistence type="inferred from homology"/>
<feature type="binding site" evidence="8">
    <location>
        <position position="70"/>
    </location>
    <ligand>
        <name>GTP</name>
        <dbReference type="ChEBI" id="CHEBI:37565"/>
    </ligand>
</feature>
<dbReference type="EC" id="2.7.7.77" evidence="8"/>
<comment type="function">
    <text evidence="8">Transfers a GMP moiety from GTP to Mo-molybdopterin (Mo-MPT) cofactor (Moco or molybdenum cofactor) to form Mo-molybdopterin guanine dinucleotide (Mo-MGD) cofactor.</text>
</comment>
<keyword evidence="2 8" id="KW-0808">Transferase</keyword>
<evidence type="ECO:0000256" key="3">
    <source>
        <dbReference type="ARBA" id="ARBA00022723"/>
    </source>
</evidence>
<dbReference type="GO" id="GO:0016779">
    <property type="term" value="F:nucleotidyltransferase activity"/>
    <property type="evidence" value="ECO:0007669"/>
    <property type="project" value="UniProtKB-KW"/>
</dbReference>
<reference evidence="11" key="1">
    <citation type="journal article" date="2019" name="Int. J. Syst. Evol. Microbiol.">
        <title>The Global Catalogue of Microorganisms (GCM) 10K type strain sequencing project: providing services to taxonomists for standard genome sequencing and annotation.</title>
        <authorList>
            <consortium name="The Broad Institute Genomics Platform"/>
            <consortium name="The Broad Institute Genome Sequencing Center for Infectious Disease"/>
            <person name="Wu L."/>
            <person name="Ma J."/>
        </authorList>
    </citation>
    <scope>NUCLEOTIDE SEQUENCE [LARGE SCALE GENOMIC DNA]</scope>
    <source>
        <strain evidence="11">KCTC 13128</strain>
    </source>
</reference>
<evidence type="ECO:0000256" key="6">
    <source>
        <dbReference type="ARBA" id="ARBA00023134"/>
    </source>
</evidence>
<dbReference type="InterPro" id="IPR029044">
    <property type="entry name" value="Nucleotide-diphossugar_trans"/>
</dbReference>
<comment type="similarity">
    <text evidence="8">Belongs to the MobA family.</text>
</comment>
<feature type="binding site" evidence="8">
    <location>
        <position position="22"/>
    </location>
    <ligand>
        <name>GTP</name>
        <dbReference type="ChEBI" id="CHEBI:37565"/>
    </ligand>
</feature>
<evidence type="ECO:0000259" key="9">
    <source>
        <dbReference type="Pfam" id="PF12804"/>
    </source>
</evidence>
<dbReference type="Gene3D" id="3.90.550.10">
    <property type="entry name" value="Spore Coat Polysaccharide Biosynthesis Protein SpsA, Chain A"/>
    <property type="match status" value="1"/>
</dbReference>
<dbReference type="CDD" id="cd02503">
    <property type="entry name" value="MobA"/>
    <property type="match status" value="1"/>
</dbReference>
<dbReference type="EMBL" id="JBHRSA010000041">
    <property type="protein sequence ID" value="MFC3040602.1"/>
    <property type="molecule type" value="Genomic_DNA"/>
</dbReference>
<evidence type="ECO:0000256" key="1">
    <source>
        <dbReference type="ARBA" id="ARBA00022490"/>
    </source>
</evidence>
<dbReference type="RefSeq" id="WP_390271990.1">
    <property type="nucleotide sequence ID" value="NZ_JBHRSA010000041.1"/>
</dbReference>
<feature type="binding site" evidence="8">
    <location>
        <position position="101"/>
    </location>
    <ligand>
        <name>Mg(2+)</name>
        <dbReference type="ChEBI" id="CHEBI:18420"/>
    </ligand>
</feature>
<evidence type="ECO:0000256" key="8">
    <source>
        <dbReference type="HAMAP-Rule" id="MF_00316"/>
    </source>
</evidence>
<name>A0ABV7CW76_9BACI</name>
<sequence length="203" mass="23147">MEEKLAGIILAGGKSSRFGKPKAFAQREGLPFYQYSINALTPHTDELLIVTSPELQQRFQADSELQVAIDVELYRGEGPLAGIYTGMGAMKAEWYLTLPIDVPFVGKDIFSPLVRQIHPGIQAVVPVTEKKEQPLFAVWHHSVKGIIAEQLNNRKRSVHQLLERLDIREVKMEVDKPFVNINRQEDYEQHIHGDHINQWEGDR</sequence>
<evidence type="ECO:0000256" key="4">
    <source>
        <dbReference type="ARBA" id="ARBA00022741"/>
    </source>
</evidence>
<gene>
    <name evidence="8" type="primary">mobA</name>
    <name evidence="10" type="ORF">ACFOGI_10125</name>
</gene>
<feature type="binding site" evidence="8">
    <location>
        <begin position="10"/>
        <end position="12"/>
    </location>
    <ligand>
        <name>GTP</name>
        <dbReference type="ChEBI" id="CHEBI:37565"/>
    </ligand>
</feature>
<feature type="binding site" evidence="8">
    <location>
        <position position="101"/>
    </location>
    <ligand>
        <name>GTP</name>
        <dbReference type="ChEBI" id="CHEBI:37565"/>
    </ligand>
</feature>
<comment type="domain">
    <text evidence="8">The N-terminal domain determines nucleotide recognition and specific binding, while the C-terminal domain determines the specific binding to the target protein.</text>
</comment>
<evidence type="ECO:0000256" key="5">
    <source>
        <dbReference type="ARBA" id="ARBA00022842"/>
    </source>
</evidence>
<keyword evidence="1 8" id="KW-0963">Cytoplasm</keyword>
<evidence type="ECO:0000256" key="7">
    <source>
        <dbReference type="ARBA" id="ARBA00023150"/>
    </source>
</evidence>
<keyword evidence="3 8" id="KW-0479">Metal-binding</keyword>
<accession>A0ABV7CW76</accession>
<protein>
    <recommendedName>
        <fullName evidence="8">Probable molybdenum cofactor guanylyltransferase</fullName>
        <shortName evidence="8">MoCo guanylyltransferase</shortName>
        <ecNumber evidence="8">2.7.7.77</ecNumber>
    </recommendedName>
    <alternativeName>
        <fullName evidence="8">GTP:molybdopterin guanylyltransferase</fullName>
    </alternativeName>
    <alternativeName>
        <fullName evidence="8">Mo-MPT guanylyltransferase</fullName>
    </alternativeName>
    <alternativeName>
        <fullName evidence="8">Molybdopterin guanylyltransferase</fullName>
    </alternativeName>
    <alternativeName>
        <fullName evidence="8">Molybdopterin-guanine dinucleotide synthase</fullName>
        <shortName evidence="8">MGD synthase</shortName>
    </alternativeName>
</protein>
<keyword evidence="4 8" id="KW-0547">Nucleotide-binding</keyword>
<dbReference type="Pfam" id="PF12804">
    <property type="entry name" value="NTP_transf_3"/>
    <property type="match status" value="1"/>
</dbReference>
<evidence type="ECO:0000256" key="2">
    <source>
        <dbReference type="ARBA" id="ARBA00022679"/>
    </source>
</evidence>
<comment type="catalytic activity">
    <reaction evidence="8">
        <text>Mo-molybdopterin + GTP + H(+) = Mo-molybdopterin guanine dinucleotide + diphosphate</text>
        <dbReference type="Rhea" id="RHEA:34243"/>
        <dbReference type="ChEBI" id="CHEBI:15378"/>
        <dbReference type="ChEBI" id="CHEBI:33019"/>
        <dbReference type="ChEBI" id="CHEBI:37565"/>
        <dbReference type="ChEBI" id="CHEBI:71302"/>
        <dbReference type="ChEBI" id="CHEBI:71310"/>
        <dbReference type="EC" id="2.7.7.77"/>
    </reaction>
</comment>
<keyword evidence="11" id="KW-1185">Reference proteome</keyword>
<dbReference type="SUPFAM" id="SSF53448">
    <property type="entry name" value="Nucleotide-diphospho-sugar transferases"/>
    <property type="match status" value="1"/>
</dbReference>
<dbReference type="InterPro" id="IPR013482">
    <property type="entry name" value="Molybde_CF_guanTrfase"/>
</dbReference>
<dbReference type="Proteomes" id="UP001595279">
    <property type="component" value="Unassembled WGS sequence"/>
</dbReference>
<keyword evidence="6 8" id="KW-0342">GTP-binding</keyword>
<dbReference type="HAMAP" id="MF_00316">
    <property type="entry name" value="MobA"/>
    <property type="match status" value="1"/>
</dbReference>
<comment type="caution">
    <text evidence="8">Lacks conserved residue(s) required for the propagation of feature annotation.</text>
</comment>